<comment type="caution">
    <text evidence="3">The sequence shown here is derived from an EMBL/GenBank/DDBJ whole genome shotgun (WGS) entry which is preliminary data.</text>
</comment>
<evidence type="ECO:0000313" key="3">
    <source>
        <dbReference type="EMBL" id="KAK9058589.1"/>
    </source>
</evidence>
<feature type="region of interest" description="Disordered" evidence="1">
    <location>
        <begin position="78"/>
        <end position="164"/>
    </location>
</feature>
<dbReference type="PANTHER" id="PTHR36721">
    <property type="entry name" value="PROLINE-RICH FAMILY PROTEIN"/>
    <property type="match status" value="1"/>
</dbReference>
<sequence>MSTPEILSPLRPTADVQSISSFLRSSIALLQSHISKPLHKFRSIFIFTNPHCTTTMAINNLLHLLTFAFLLTLAAASSSNPPEFSPSPSDPSDPPSPPPQSGSDDSISLPSSSPDSPPPVPPPSNRSPDDPDRSPSPSPSEAGDATAETESEDRNESPASGGMSGGKKVGIAFGLTAAACFVGFGGVLYRKRRENIRRARYSQAARLEFF</sequence>
<evidence type="ECO:0000256" key="1">
    <source>
        <dbReference type="SAM" id="MobiDB-lite"/>
    </source>
</evidence>
<dbReference type="Proteomes" id="UP001408789">
    <property type="component" value="Unassembled WGS sequence"/>
</dbReference>
<feature type="compositionally biased region" description="Pro residues" evidence="1">
    <location>
        <begin position="83"/>
        <end position="100"/>
    </location>
</feature>
<feature type="compositionally biased region" description="Pro residues" evidence="1">
    <location>
        <begin position="115"/>
        <end position="125"/>
    </location>
</feature>
<accession>A0AAP0GSB5</accession>
<gene>
    <name evidence="3" type="ORF">SSX86_023431</name>
</gene>
<keyword evidence="2" id="KW-0812">Transmembrane</keyword>
<dbReference type="AlphaFoldDB" id="A0AAP0GSB5"/>
<keyword evidence="4" id="KW-1185">Reference proteome</keyword>
<organism evidence="3 4">
    <name type="scientific">Deinandra increscens subsp. villosa</name>
    <dbReference type="NCBI Taxonomy" id="3103831"/>
    <lineage>
        <taxon>Eukaryota</taxon>
        <taxon>Viridiplantae</taxon>
        <taxon>Streptophyta</taxon>
        <taxon>Embryophyta</taxon>
        <taxon>Tracheophyta</taxon>
        <taxon>Spermatophyta</taxon>
        <taxon>Magnoliopsida</taxon>
        <taxon>eudicotyledons</taxon>
        <taxon>Gunneridae</taxon>
        <taxon>Pentapetalae</taxon>
        <taxon>asterids</taxon>
        <taxon>campanulids</taxon>
        <taxon>Asterales</taxon>
        <taxon>Asteraceae</taxon>
        <taxon>Asteroideae</taxon>
        <taxon>Heliantheae alliance</taxon>
        <taxon>Madieae</taxon>
        <taxon>Madiinae</taxon>
        <taxon>Deinandra</taxon>
    </lineage>
</organism>
<dbReference type="EMBL" id="JBCNJP010000023">
    <property type="protein sequence ID" value="KAK9058589.1"/>
    <property type="molecule type" value="Genomic_DNA"/>
</dbReference>
<keyword evidence="2" id="KW-0472">Membrane</keyword>
<evidence type="ECO:0000256" key="2">
    <source>
        <dbReference type="SAM" id="Phobius"/>
    </source>
</evidence>
<proteinExistence type="predicted"/>
<name>A0AAP0GSB5_9ASTR</name>
<reference evidence="3 4" key="1">
    <citation type="submission" date="2024-04" db="EMBL/GenBank/DDBJ databases">
        <title>The reference genome of an endangered Asteraceae, Deinandra increscens subsp. villosa, native to the Central Coast of California.</title>
        <authorList>
            <person name="Guilliams M."/>
            <person name="Hasenstab-Lehman K."/>
            <person name="Meyer R."/>
            <person name="Mcevoy S."/>
        </authorList>
    </citation>
    <scope>NUCLEOTIDE SEQUENCE [LARGE SCALE GENOMIC DNA]</scope>
    <source>
        <tissue evidence="3">Leaf</tissue>
    </source>
</reference>
<feature type="transmembrane region" description="Helical" evidence="2">
    <location>
        <begin position="169"/>
        <end position="189"/>
    </location>
</feature>
<evidence type="ECO:0000313" key="4">
    <source>
        <dbReference type="Proteomes" id="UP001408789"/>
    </source>
</evidence>
<feature type="compositionally biased region" description="Low complexity" evidence="1">
    <location>
        <begin position="101"/>
        <end position="114"/>
    </location>
</feature>
<protein>
    <submittedName>
        <fullName evidence="3">Uncharacterized protein</fullName>
    </submittedName>
</protein>
<keyword evidence="2" id="KW-1133">Transmembrane helix</keyword>
<dbReference type="PANTHER" id="PTHR36721:SF15">
    <property type="entry name" value="EN_SPM-LIKE TRANSPOSON PROTEIN"/>
    <property type="match status" value="1"/>
</dbReference>